<feature type="domain" description="TFIIS N-terminal" evidence="5">
    <location>
        <begin position="191"/>
        <end position="269"/>
    </location>
</feature>
<dbReference type="InterPro" id="IPR035441">
    <property type="entry name" value="TFIIS/LEDGF_dom_sf"/>
</dbReference>
<comment type="function">
    <text evidence="1">Transcription factor involved in RNA polymerase II transcription regulation. May function in both SPT15/TBP post-recruitment and recruitment steps of transcription.</text>
</comment>
<dbReference type="InterPro" id="IPR017923">
    <property type="entry name" value="TFIIS_N"/>
</dbReference>
<evidence type="ECO:0000256" key="4">
    <source>
        <dbReference type="SAM" id="MobiDB-lite"/>
    </source>
</evidence>
<accession>A0A5C3KDT3</accession>
<dbReference type="Proteomes" id="UP000307440">
    <property type="component" value="Unassembled WGS sequence"/>
</dbReference>
<evidence type="ECO:0000259" key="5">
    <source>
        <dbReference type="PROSITE" id="PS51319"/>
    </source>
</evidence>
<evidence type="ECO:0000313" key="6">
    <source>
        <dbReference type="EMBL" id="TFK18124.1"/>
    </source>
</evidence>
<dbReference type="GO" id="GO:0016973">
    <property type="term" value="P:poly(A)+ mRNA export from nucleus"/>
    <property type="evidence" value="ECO:0007669"/>
    <property type="project" value="TreeGrafter"/>
</dbReference>
<evidence type="ECO:0000256" key="3">
    <source>
        <dbReference type="PROSITE-ProRule" id="PRU00649"/>
    </source>
</evidence>
<dbReference type="PANTHER" id="PTHR46010">
    <property type="entry name" value="PROTEIN IWS1 HOMOLOG"/>
    <property type="match status" value="1"/>
</dbReference>
<dbReference type="InterPro" id="IPR051037">
    <property type="entry name" value="RNAPII_TF_IWS1"/>
</dbReference>
<dbReference type="OrthoDB" id="21124at2759"/>
<dbReference type="GO" id="GO:0005634">
    <property type="term" value="C:nucleus"/>
    <property type="evidence" value="ECO:0007669"/>
    <property type="project" value="UniProtKB-SubCell"/>
</dbReference>
<proteinExistence type="inferred from homology"/>
<feature type="region of interest" description="Disordered" evidence="4">
    <location>
        <begin position="1"/>
        <end position="127"/>
    </location>
</feature>
<evidence type="ECO:0000256" key="2">
    <source>
        <dbReference type="ARBA" id="ARBA00037992"/>
    </source>
</evidence>
<keyword evidence="7" id="KW-1185">Reference proteome</keyword>
<protein>
    <submittedName>
        <fullName evidence="6">Transcription factor iws1</fullName>
    </submittedName>
</protein>
<dbReference type="STRING" id="230819.A0A5C3KDT3"/>
<feature type="compositionally biased region" description="Basic residues" evidence="4">
    <location>
        <begin position="113"/>
        <end position="122"/>
    </location>
</feature>
<dbReference type="Pfam" id="PF08711">
    <property type="entry name" value="Med26"/>
    <property type="match status" value="1"/>
</dbReference>
<dbReference type="AlphaFoldDB" id="A0A5C3KDT3"/>
<organism evidence="6 7">
    <name type="scientific">Coprinopsis marcescibilis</name>
    <name type="common">Agaric fungus</name>
    <name type="synonym">Psathyrella marcescibilis</name>
    <dbReference type="NCBI Taxonomy" id="230819"/>
    <lineage>
        <taxon>Eukaryota</taxon>
        <taxon>Fungi</taxon>
        <taxon>Dikarya</taxon>
        <taxon>Basidiomycota</taxon>
        <taxon>Agaricomycotina</taxon>
        <taxon>Agaricomycetes</taxon>
        <taxon>Agaricomycetidae</taxon>
        <taxon>Agaricales</taxon>
        <taxon>Agaricineae</taxon>
        <taxon>Psathyrellaceae</taxon>
        <taxon>Coprinopsis</taxon>
    </lineage>
</organism>
<dbReference type="Gene3D" id="1.20.930.10">
    <property type="entry name" value="Conserved domain common to transcription factors TFIIS, elongin A, CRSP70"/>
    <property type="match status" value="1"/>
</dbReference>
<dbReference type="EMBL" id="ML210429">
    <property type="protein sequence ID" value="TFK18124.1"/>
    <property type="molecule type" value="Genomic_DNA"/>
</dbReference>
<dbReference type="PANTHER" id="PTHR46010:SF1">
    <property type="entry name" value="PROTEIN IWS1 HOMOLOG"/>
    <property type="match status" value="1"/>
</dbReference>
<name>A0A5C3KDT3_COPMA</name>
<evidence type="ECO:0000256" key="1">
    <source>
        <dbReference type="ARBA" id="ARBA00037349"/>
    </source>
</evidence>
<reference evidence="6 7" key="1">
    <citation type="journal article" date="2019" name="Nat. Ecol. Evol.">
        <title>Megaphylogeny resolves global patterns of mushroom evolution.</title>
        <authorList>
            <person name="Varga T."/>
            <person name="Krizsan K."/>
            <person name="Foldi C."/>
            <person name="Dima B."/>
            <person name="Sanchez-Garcia M."/>
            <person name="Sanchez-Ramirez S."/>
            <person name="Szollosi G.J."/>
            <person name="Szarkandi J.G."/>
            <person name="Papp V."/>
            <person name="Albert L."/>
            <person name="Andreopoulos W."/>
            <person name="Angelini C."/>
            <person name="Antonin V."/>
            <person name="Barry K.W."/>
            <person name="Bougher N.L."/>
            <person name="Buchanan P."/>
            <person name="Buyck B."/>
            <person name="Bense V."/>
            <person name="Catcheside P."/>
            <person name="Chovatia M."/>
            <person name="Cooper J."/>
            <person name="Damon W."/>
            <person name="Desjardin D."/>
            <person name="Finy P."/>
            <person name="Geml J."/>
            <person name="Haridas S."/>
            <person name="Hughes K."/>
            <person name="Justo A."/>
            <person name="Karasinski D."/>
            <person name="Kautmanova I."/>
            <person name="Kiss B."/>
            <person name="Kocsube S."/>
            <person name="Kotiranta H."/>
            <person name="LaButti K.M."/>
            <person name="Lechner B.E."/>
            <person name="Liimatainen K."/>
            <person name="Lipzen A."/>
            <person name="Lukacs Z."/>
            <person name="Mihaltcheva S."/>
            <person name="Morgado L.N."/>
            <person name="Niskanen T."/>
            <person name="Noordeloos M.E."/>
            <person name="Ohm R.A."/>
            <person name="Ortiz-Santana B."/>
            <person name="Ovrebo C."/>
            <person name="Racz N."/>
            <person name="Riley R."/>
            <person name="Savchenko A."/>
            <person name="Shiryaev A."/>
            <person name="Soop K."/>
            <person name="Spirin V."/>
            <person name="Szebenyi C."/>
            <person name="Tomsovsky M."/>
            <person name="Tulloss R.E."/>
            <person name="Uehling J."/>
            <person name="Grigoriev I.V."/>
            <person name="Vagvolgyi C."/>
            <person name="Papp T."/>
            <person name="Martin F.M."/>
            <person name="Miettinen O."/>
            <person name="Hibbett D.S."/>
            <person name="Nagy L.G."/>
        </authorList>
    </citation>
    <scope>NUCLEOTIDE SEQUENCE [LARGE SCALE GENOMIC DNA]</scope>
    <source>
        <strain evidence="6 7">CBS 121175</strain>
    </source>
</reference>
<comment type="subcellular location">
    <subcellularLocation>
        <location evidence="3">Nucleus</location>
    </subcellularLocation>
</comment>
<comment type="similarity">
    <text evidence="2">Belongs to the IWS1 family.</text>
</comment>
<gene>
    <name evidence="6" type="ORF">FA15DRAFT_675537</name>
</gene>
<dbReference type="PROSITE" id="PS51319">
    <property type="entry name" value="TFIIS_N"/>
    <property type="match status" value="1"/>
</dbReference>
<sequence>MDDRNEVLQREIFGGSESELSSDEDDVAHKAPPPQQNRRPSKPRDSYQQDSSGGDSEDDYVQERPSGAKPKKKRPSRKDGDEQGKQPALRKRKRKPASAGADNQGDEAESMSKSKRSGRRGKKKDEEILDAFADAEVARLREAMNNAAEEDVKANSDKQPATAKLKLLSEAMETLRKQSLAQSMIDNNLLDAVRRWLEPLPDKSLPTLTIQRELFGAIRKMEFIDSAVLKESGLGRIVLFYTKCKRVTPDIARIADELVSVWSRPIIKLSASYRDRIIPTAASDQADGRTGERLNQILARAKVNEKGRVRKNAVMIPQPELGNYTVAPSATASLSRINTSVDEDIARRRRNAERLRQFTRKAGKS</sequence>
<keyword evidence="3" id="KW-0539">Nucleus</keyword>
<evidence type="ECO:0000313" key="7">
    <source>
        <dbReference type="Proteomes" id="UP000307440"/>
    </source>
</evidence>